<accession>A6TTG2</accession>
<sequence length="232" mass="26658">MKSNEEQIRKRGYIEEDELNCYRPFTKVQLLKLLQSDIASDRTIAAKLLVEYKDIEVVKVLIAKLVTEKKLYTKIALSESIGSHGEKASKLLIEYLGKVGNNQHTSLPSKPFNKNNYPLPRDIIARTLCKIGKPAIRPLRSCLYDGDYLQVLEAIDAIGFISYYDDDITSLDDIIGLLHKYQEDDLMTWKLLRTLQAFKGEKVLGLLKPYTTSSVEQFRWESARSIDQINRR</sequence>
<dbReference type="Proteomes" id="UP000001572">
    <property type="component" value="Chromosome"/>
</dbReference>
<dbReference type="RefSeq" id="WP_012064445.1">
    <property type="nucleotide sequence ID" value="NC_009633.1"/>
</dbReference>
<dbReference type="eggNOG" id="COG1413">
    <property type="taxonomic scope" value="Bacteria"/>
</dbReference>
<dbReference type="Gene3D" id="1.25.10.10">
    <property type="entry name" value="Leucine-rich Repeat Variant"/>
    <property type="match status" value="1"/>
</dbReference>
<evidence type="ECO:0008006" key="3">
    <source>
        <dbReference type="Google" id="ProtNLM"/>
    </source>
</evidence>
<gene>
    <name evidence="1" type="ordered locus">Amet_3352</name>
</gene>
<dbReference type="OrthoDB" id="4927470at2"/>
<dbReference type="SUPFAM" id="SSF48371">
    <property type="entry name" value="ARM repeat"/>
    <property type="match status" value="1"/>
</dbReference>
<dbReference type="HOGENOM" id="CLU_098571_0_0_9"/>
<proteinExistence type="predicted"/>
<protein>
    <recommendedName>
        <fullName evidence="3">HEAT repeat domain-containing protein</fullName>
    </recommendedName>
</protein>
<dbReference type="AlphaFoldDB" id="A6TTG2"/>
<dbReference type="InterPro" id="IPR016024">
    <property type="entry name" value="ARM-type_fold"/>
</dbReference>
<dbReference type="EMBL" id="CP000724">
    <property type="protein sequence ID" value="ABR49480.1"/>
    <property type="molecule type" value="Genomic_DNA"/>
</dbReference>
<reference evidence="2" key="1">
    <citation type="journal article" date="2016" name="Genome Announc.">
        <title>Complete genome sequence of Alkaliphilus metalliredigens strain QYMF, an alkaliphilic and metal-reducing bacterium isolated from borax-contaminated leachate ponds.</title>
        <authorList>
            <person name="Hwang C."/>
            <person name="Copeland A."/>
            <person name="Lucas S."/>
            <person name="Lapidus A."/>
            <person name="Barry K."/>
            <person name="Detter J.C."/>
            <person name="Glavina Del Rio T."/>
            <person name="Hammon N."/>
            <person name="Israni S."/>
            <person name="Dalin E."/>
            <person name="Tice H."/>
            <person name="Pitluck S."/>
            <person name="Chertkov O."/>
            <person name="Brettin T."/>
            <person name="Bruce D."/>
            <person name="Han C."/>
            <person name="Schmutz J."/>
            <person name="Larimer F."/>
            <person name="Land M.L."/>
            <person name="Hauser L."/>
            <person name="Kyrpides N."/>
            <person name="Mikhailova N."/>
            <person name="Ye Q."/>
            <person name="Zhou J."/>
            <person name="Richardson P."/>
            <person name="Fields M.W."/>
        </authorList>
    </citation>
    <scope>NUCLEOTIDE SEQUENCE [LARGE SCALE GENOMIC DNA]</scope>
    <source>
        <strain evidence="2">QYMF</strain>
    </source>
</reference>
<dbReference type="STRING" id="293826.Amet_3352"/>
<name>A6TTG2_ALKMQ</name>
<organism evidence="1 2">
    <name type="scientific">Alkaliphilus metalliredigens (strain QYMF)</name>
    <dbReference type="NCBI Taxonomy" id="293826"/>
    <lineage>
        <taxon>Bacteria</taxon>
        <taxon>Bacillati</taxon>
        <taxon>Bacillota</taxon>
        <taxon>Clostridia</taxon>
        <taxon>Peptostreptococcales</taxon>
        <taxon>Natronincolaceae</taxon>
        <taxon>Alkaliphilus</taxon>
    </lineage>
</organism>
<evidence type="ECO:0000313" key="2">
    <source>
        <dbReference type="Proteomes" id="UP000001572"/>
    </source>
</evidence>
<dbReference type="InterPro" id="IPR011989">
    <property type="entry name" value="ARM-like"/>
</dbReference>
<evidence type="ECO:0000313" key="1">
    <source>
        <dbReference type="EMBL" id="ABR49480.1"/>
    </source>
</evidence>
<dbReference type="KEGG" id="amt:Amet_3352"/>
<keyword evidence="2" id="KW-1185">Reference proteome</keyword>